<feature type="domain" description="Metallo-beta-lactamase" evidence="1">
    <location>
        <begin position="25"/>
        <end position="199"/>
    </location>
</feature>
<dbReference type="Pfam" id="PF00753">
    <property type="entry name" value="Lactamase_B"/>
    <property type="match status" value="1"/>
</dbReference>
<accession>A0A6L9XTQ5</accession>
<gene>
    <name evidence="2" type="ORF">G3T36_00690</name>
</gene>
<organism evidence="2 3">
    <name type="scientific">Leifsonia tongyongensis</name>
    <dbReference type="NCBI Taxonomy" id="1268043"/>
    <lineage>
        <taxon>Bacteria</taxon>
        <taxon>Bacillati</taxon>
        <taxon>Actinomycetota</taxon>
        <taxon>Actinomycetes</taxon>
        <taxon>Micrococcales</taxon>
        <taxon>Microbacteriaceae</taxon>
        <taxon>Leifsonia</taxon>
    </lineage>
</organism>
<dbReference type="PANTHER" id="PTHR42951">
    <property type="entry name" value="METALLO-BETA-LACTAMASE DOMAIN-CONTAINING"/>
    <property type="match status" value="1"/>
</dbReference>
<keyword evidence="3" id="KW-1185">Reference proteome</keyword>
<dbReference type="InterPro" id="IPR001279">
    <property type="entry name" value="Metallo-B-lactamas"/>
</dbReference>
<dbReference type="SUPFAM" id="SSF56281">
    <property type="entry name" value="Metallo-hydrolase/oxidoreductase"/>
    <property type="match status" value="1"/>
</dbReference>
<comment type="caution">
    <text evidence="2">The sequence shown here is derived from an EMBL/GenBank/DDBJ whole genome shotgun (WGS) entry which is preliminary data.</text>
</comment>
<keyword evidence="2" id="KW-0378">Hydrolase</keyword>
<dbReference type="InterPro" id="IPR050855">
    <property type="entry name" value="NDM-1-like"/>
</dbReference>
<dbReference type="Gene3D" id="3.60.15.10">
    <property type="entry name" value="Ribonuclease Z/Hydroxyacylglutathione hydrolase-like"/>
    <property type="match status" value="1"/>
</dbReference>
<evidence type="ECO:0000313" key="3">
    <source>
        <dbReference type="Proteomes" id="UP000474967"/>
    </source>
</evidence>
<dbReference type="EMBL" id="JAAGWY010000001">
    <property type="protein sequence ID" value="NEN04378.1"/>
    <property type="molecule type" value="Genomic_DNA"/>
</dbReference>
<evidence type="ECO:0000313" key="2">
    <source>
        <dbReference type="EMBL" id="NEN04378.1"/>
    </source>
</evidence>
<protein>
    <submittedName>
        <fullName evidence="2">MBL fold metallo-hydrolase</fullName>
    </submittedName>
</protein>
<reference evidence="2 3" key="1">
    <citation type="journal article" date="2014" name="J. Microbiol.">
        <title>Diaminobutyricibacter tongyongensis gen. nov., sp. nov. and Homoserinibacter gongjuensis gen. nov., sp. nov. belong to the family Microbacteriaceae.</title>
        <authorList>
            <person name="Kim S.J."/>
            <person name="Ahn J.H."/>
            <person name="Weon H.Y."/>
            <person name="Hamada M."/>
            <person name="Suzuki K."/>
            <person name="Kwon S.W."/>
        </authorList>
    </citation>
    <scope>NUCLEOTIDE SEQUENCE [LARGE SCALE GENOMIC DNA]</scope>
    <source>
        <strain evidence="2 3">NBRC 108724</strain>
    </source>
</reference>
<name>A0A6L9XTQ5_9MICO</name>
<proteinExistence type="predicted"/>
<dbReference type="InterPro" id="IPR036866">
    <property type="entry name" value="RibonucZ/Hydroxyglut_hydro"/>
</dbReference>
<dbReference type="Proteomes" id="UP000474967">
    <property type="component" value="Unassembled WGS sequence"/>
</dbReference>
<dbReference type="SMART" id="SM00849">
    <property type="entry name" value="Lactamase_B"/>
    <property type="match status" value="1"/>
</dbReference>
<sequence>MPLEITRLSPSTIQLRQPKASHWEAPFLFLLFGTDRALLLDTGATADPERLPLRETVDGLIADWLRTHPNSEYELVVAHTHAHGDHIAGDGQFAGRPHTSVVGTRVEEVIAFFGLSDWPEHPAVLPLGDRNIDVIPGPGHEPSAVVFFDRESGTLFTGDTVYPGRLYIRDRVAFRATIDRLIAFRDAAGPDLTVLRGCHVEMTSTPGVDYPVGTVDQPDEVPLDLPPEILDDVRLALDAAIDPSGKVVRDRFILSYED</sequence>
<dbReference type="GO" id="GO:0016787">
    <property type="term" value="F:hydrolase activity"/>
    <property type="evidence" value="ECO:0007669"/>
    <property type="project" value="UniProtKB-KW"/>
</dbReference>
<evidence type="ECO:0000259" key="1">
    <source>
        <dbReference type="SMART" id="SM00849"/>
    </source>
</evidence>
<dbReference type="AlphaFoldDB" id="A0A6L9XTQ5"/>
<dbReference type="PANTHER" id="PTHR42951:SF4">
    <property type="entry name" value="ACYL-COENZYME A THIOESTERASE MBLAC2"/>
    <property type="match status" value="1"/>
</dbReference>